<evidence type="ECO:0000313" key="2">
    <source>
        <dbReference type="Proteomes" id="UP000827872"/>
    </source>
</evidence>
<accession>A0ACB8FT09</accession>
<gene>
    <name evidence="1" type="ORF">K3G42_002806</name>
</gene>
<dbReference type="Proteomes" id="UP000827872">
    <property type="component" value="Linkage Group LG11"/>
</dbReference>
<reference evidence="1" key="1">
    <citation type="submission" date="2021-08" db="EMBL/GenBank/DDBJ databases">
        <title>The first chromosome-level gecko genome reveals the dynamic sex chromosomes of Neotropical dwarf geckos (Sphaerodactylidae: Sphaerodactylus).</title>
        <authorList>
            <person name="Pinto B.J."/>
            <person name="Keating S.E."/>
            <person name="Gamble T."/>
        </authorList>
    </citation>
    <scope>NUCLEOTIDE SEQUENCE</scope>
    <source>
        <strain evidence="1">TG3544</strain>
    </source>
</reference>
<dbReference type="EMBL" id="CM037624">
    <property type="protein sequence ID" value="KAH8010372.1"/>
    <property type="molecule type" value="Genomic_DNA"/>
</dbReference>
<protein>
    <submittedName>
        <fullName evidence="1">Uncharacterized protein</fullName>
    </submittedName>
</protein>
<organism evidence="1 2">
    <name type="scientific">Sphaerodactylus townsendi</name>
    <dbReference type="NCBI Taxonomy" id="933632"/>
    <lineage>
        <taxon>Eukaryota</taxon>
        <taxon>Metazoa</taxon>
        <taxon>Chordata</taxon>
        <taxon>Craniata</taxon>
        <taxon>Vertebrata</taxon>
        <taxon>Euteleostomi</taxon>
        <taxon>Lepidosauria</taxon>
        <taxon>Squamata</taxon>
        <taxon>Bifurcata</taxon>
        <taxon>Gekkota</taxon>
        <taxon>Sphaerodactylidae</taxon>
        <taxon>Sphaerodactylus</taxon>
    </lineage>
</organism>
<proteinExistence type="predicted"/>
<sequence length="213" mass="24319">MGTRCFLAEACAADSSEFLSDEDFLGNVQDKGWTLSNIEGKNENQAGQVCPFCFQVLLPGNHRVRLKPKMRMTPQIQKLLCLEAKKYKLSFKQGKVLKRYKETKNVLLITCNMCRKTTRHYGKSRECWRKKMFFETPTHSNKTTPFSHSNSGSQRKKLSPGSRTSTPGQSTPHFSSSSPRNAKSKFSRLKKLLSLEEHKKNDKGDFKNFLSSL</sequence>
<comment type="caution">
    <text evidence="1">The sequence shown here is derived from an EMBL/GenBank/DDBJ whole genome shotgun (WGS) entry which is preliminary data.</text>
</comment>
<keyword evidence="2" id="KW-1185">Reference proteome</keyword>
<name>A0ACB8FT09_9SAUR</name>
<evidence type="ECO:0000313" key="1">
    <source>
        <dbReference type="EMBL" id="KAH8010372.1"/>
    </source>
</evidence>